<dbReference type="AlphaFoldDB" id="A0A1Z4LXP4"/>
<dbReference type="OrthoDB" id="495855at2"/>
<gene>
    <name evidence="1" type="ORF">NIES267_54950</name>
</gene>
<keyword evidence="2" id="KW-1185">Reference proteome</keyword>
<organism evidence="1 2">
    <name type="scientific">Calothrix parasitica NIES-267</name>
    <dbReference type="NCBI Taxonomy" id="1973488"/>
    <lineage>
        <taxon>Bacteria</taxon>
        <taxon>Bacillati</taxon>
        <taxon>Cyanobacteriota</taxon>
        <taxon>Cyanophyceae</taxon>
        <taxon>Nostocales</taxon>
        <taxon>Calotrichaceae</taxon>
        <taxon>Calothrix</taxon>
    </lineage>
</organism>
<dbReference type="EMBL" id="AP018227">
    <property type="protein sequence ID" value="BAY85989.1"/>
    <property type="molecule type" value="Genomic_DNA"/>
</dbReference>
<dbReference type="Proteomes" id="UP000218418">
    <property type="component" value="Chromosome"/>
</dbReference>
<proteinExistence type="predicted"/>
<protein>
    <submittedName>
        <fullName evidence="1">Uncharacterized protein</fullName>
    </submittedName>
</protein>
<name>A0A1Z4LXP4_9CYAN</name>
<reference evidence="1 2" key="1">
    <citation type="submission" date="2017-06" db="EMBL/GenBank/DDBJ databases">
        <title>Genome sequencing of cyanobaciteial culture collection at National Institute for Environmental Studies (NIES).</title>
        <authorList>
            <person name="Hirose Y."/>
            <person name="Shimura Y."/>
            <person name="Fujisawa T."/>
            <person name="Nakamura Y."/>
            <person name="Kawachi M."/>
        </authorList>
    </citation>
    <scope>NUCLEOTIDE SEQUENCE [LARGE SCALE GENOMIC DNA]</scope>
    <source>
        <strain evidence="1 2">NIES-267</strain>
    </source>
</reference>
<evidence type="ECO:0000313" key="2">
    <source>
        <dbReference type="Proteomes" id="UP000218418"/>
    </source>
</evidence>
<accession>A0A1Z4LXP4</accession>
<evidence type="ECO:0000313" key="1">
    <source>
        <dbReference type="EMBL" id="BAY85989.1"/>
    </source>
</evidence>
<sequence>MPKRFNNLDAALKYLRKTGTGDTGDAPDAPAGSQLEQYQKFKGGKIAVTYTRDNGSKPGSFDELIVKPFALGGDADDNALVGVSKRAKDAISNTGLALTDLNATEPSGTATAQKIFGFQPAKAIVTISQTATSNTTSQITGRPYKKRSSDSYTLPFGRKTSTDNYSEVKKAILAKVITGDNNRGVSFDSEVYR</sequence>